<keyword evidence="4" id="KW-1185">Reference proteome</keyword>
<dbReference type="InterPro" id="IPR051599">
    <property type="entry name" value="Cell_Envelope_Assoc"/>
</dbReference>
<keyword evidence="1" id="KW-1133">Transmembrane helix</keyword>
<keyword evidence="1" id="KW-0472">Membrane</keyword>
<evidence type="ECO:0000313" key="4">
    <source>
        <dbReference type="Proteomes" id="UP000199048"/>
    </source>
</evidence>
<dbReference type="GO" id="GO:0005886">
    <property type="term" value="C:plasma membrane"/>
    <property type="evidence" value="ECO:0007669"/>
    <property type="project" value="TreeGrafter"/>
</dbReference>
<gene>
    <name evidence="3" type="ORF">SAMN05192568_1012115</name>
</gene>
<dbReference type="Gene3D" id="3.40.50.620">
    <property type="entry name" value="HUPs"/>
    <property type="match status" value="1"/>
</dbReference>
<dbReference type="CDD" id="cd06259">
    <property type="entry name" value="YdcF-like"/>
    <property type="match status" value="1"/>
</dbReference>
<sequence>MFLVMSKVAYFLVTPSNLFILMGLIGFILLMMRRRATGIAFGALGFLGLLLGGLTPLSALVLLPLEQRFAAYAAADRAPPAGIIVLGGAIMTGVSEAREQIVVNDAAERQIYFADLARRFPEARLVFSGGSGVVGGGTPEADIVSREADAMGLPRSRLILENRSRNTYENATFSAALVQPKAGERWLLVTSAWHMPRAIGCFRQAGFTVDAFPVDYRTRGWIDTTRFKGFASDGLLQLDLAVKEWIGLVVYRLAGYTPDWLPGPEPVTAPGSASR</sequence>
<dbReference type="AlphaFoldDB" id="A0A1I4L4H3"/>
<accession>A0A1I4L4H3</accession>
<dbReference type="STRING" id="582667.SAMN05192568_1012115"/>
<dbReference type="EMBL" id="FOTK01000012">
    <property type="protein sequence ID" value="SFL85938.1"/>
    <property type="molecule type" value="Genomic_DNA"/>
</dbReference>
<proteinExistence type="predicted"/>
<feature type="transmembrane region" description="Helical" evidence="1">
    <location>
        <begin position="12"/>
        <end position="32"/>
    </location>
</feature>
<dbReference type="PANTHER" id="PTHR30336">
    <property type="entry name" value="INNER MEMBRANE PROTEIN, PROBABLE PERMEASE"/>
    <property type="match status" value="1"/>
</dbReference>
<evidence type="ECO:0000256" key="1">
    <source>
        <dbReference type="SAM" id="Phobius"/>
    </source>
</evidence>
<dbReference type="InterPro" id="IPR014729">
    <property type="entry name" value="Rossmann-like_a/b/a_fold"/>
</dbReference>
<protein>
    <submittedName>
        <fullName evidence="3">Uncharacterized SAM-binding protein YcdF, DUF218 family</fullName>
    </submittedName>
</protein>
<evidence type="ECO:0000259" key="2">
    <source>
        <dbReference type="Pfam" id="PF02698"/>
    </source>
</evidence>
<dbReference type="GO" id="GO:0000270">
    <property type="term" value="P:peptidoglycan metabolic process"/>
    <property type="evidence" value="ECO:0007669"/>
    <property type="project" value="TreeGrafter"/>
</dbReference>
<keyword evidence="1" id="KW-0812">Transmembrane</keyword>
<dbReference type="OrthoDB" id="9809813at2"/>
<feature type="domain" description="DUF218" evidence="2">
    <location>
        <begin position="82"/>
        <end position="247"/>
    </location>
</feature>
<dbReference type="Proteomes" id="UP000199048">
    <property type="component" value="Unassembled WGS sequence"/>
</dbReference>
<reference evidence="4" key="1">
    <citation type="submission" date="2016-10" db="EMBL/GenBank/DDBJ databases">
        <authorList>
            <person name="Varghese N."/>
            <person name="Submissions S."/>
        </authorList>
    </citation>
    <scope>NUCLEOTIDE SEQUENCE [LARGE SCALE GENOMIC DNA]</scope>
    <source>
        <strain evidence="4">BL36</strain>
    </source>
</reference>
<name>A0A1I4L4H3_9HYPH</name>
<dbReference type="RefSeq" id="WP_092041336.1">
    <property type="nucleotide sequence ID" value="NZ_FOTK01000012.1"/>
</dbReference>
<organism evidence="3 4">
    <name type="scientific">Methylobacterium pseudosasicola</name>
    <dbReference type="NCBI Taxonomy" id="582667"/>
    <lineage>
        <taxon>Bacteria</taxon>
        <taxon>Pseudomonadati</taxon>
        <taxon>Pseudomonadota</taxon>
        <taxon>Alphaproteobacteria</taxon>
        <taxon>Hyphomicrobiales</taxon>
        <taxon>Methylobacteriaceae</taxon>
        <taxon>Methylobacterium</taxon>
    </lineage>
</organism>
<dbReference type="InterPro" id="IPR003848">
    <property type="entry name" value="DUF218"/>
</dbReference>
<dbReference type="GO" id="GO:0043164">
    <property type="term" value="P:Gram-negative-bacterium-type cell wall biogenesis"/>
    <property type="evidence" value="ECO:0007669"/>
    <property type="project" value="TreeGrafter"/>
</dbReference>
<evidence type="ECO:0000313" key="3">
    <source>
        <dbReference type="EMBL" id="SFL85938.1"/>
    </source>
</evidence>
<feature type="transmembrane region" description="Helical" evidence="1">
    <location>
        <begin position="39"/>
        <end position="63"/>
    </location>
</feature>
<dbReference type="Pfam" id="PF02698">
    <property type="entry name" value="DUF218"/>
    <property type="match status" value="1"/>
</dbReference>
<dbReference type="PANTHER" id="PTHR30336:SF4">
    <property type="entry name" value="ENVELOPE BIOGENESIS FACTOR ELYC"/>
    <property type="match status" value="1"/>
</dbReference>